<evidence type="ECO:0000313" key="3">
    <source>
        <dbReference type="EMBL" id="PSR52250.1"/>
    </source>
</evidence>
<dbReference type="EMBL" id="PYFT01000001">
    <property type="protein sequence ID" value="PSR52250.1"/>
    <property type="molecule type" value="Genomic_DNA"/>
</dbReference>
<proteinExistence type="predicted"/>
<dbReference type="AlphaFoldDB" id="A0A2T2Y9P9"/>
<comment type="caution">
    <text evidence="3">The sequence shown here is derived from an EMBL/GenBank/DDBJ whole genome shotgun (WGS) entry which is preliminary data.</text>
</comment>
<dbReference type="Proteomes" id="UP000240357">
    <property type="component" value="Unassembled WGS sequence"/>
</dbReference>
<evidence type="ECO:0000313" key="4">
    <source>
        <dbReference type="Proteomes" id="UP000240357"/>
    </source>
</evidence>
<name>A0A2T2Y9P9_9BACT</name>
<gene>
    <name evidence="3" type="ORF">AHMF7605_01290</name>
</gene>
<dbReference type="InterPro" id="IPR010620">
    <property type="entry name" value="SBBP_repeat"/>
</dbReference>
<dbReference type="SUPFAM" id="SSF101898">
    <property type="entry name" value="NHL repeat"/>
    <property type="match status" value="1"/>
</dbReference>
<dbReference type="PANTHER" id="PTHR35580:SF1">
    <property type="entry name" value="PHYTASE-LIKE DOMAIN-CONTAINING PROTEIN"/>
    <property type="match status" value="1"/>
</dbReference>
<dbReference type="RefSeq" id="WP_106925691.1">
    <property type="nucleotide sequence ID" value="NZ_PYFT01000001.1"/>
</dbReference>
<dbReference type="Pfam" id="PF18962">
    <property type="entry name" value="Por_Secre_tail"/>
    <property type="match status" value="1"/>
</dbReference>
<dbReference type="PANTHER" id="PTHR35580">
    <property type="entry name" value="CELL SURFACE GLYCOPROTEIN (S-LAYER PROTEIN)-LIKE PROTEIN"/>
    <property type="match status" value="1"/>
</dbReference>
<dbReference type="Pfam" id="PF06739">
    <property type="entry name" value="SBBP"/>
    <property type="match status" value="4"/>
</dbReference>
<sequence>MSDFIRFSQRKIYNLFFFVFFYACTWDISAQTLGWAKQTGGIGYDEANSIAVDAAGNVYTTGFFTNTVDFDPGNGTFYLTATRQAEEIFIQKLDANGNFVWAKQLSQKSLNGLESNGLAITVDGTANVYVTGKFRGKVDFDPGSDSTYLTTVSAGSYAAFLLKLDETGRFKWAKQIAGTDDLEGNSIAVDSDGNVYIAGTFEGVVDFDPDEGTHIIPTTSFKAFVQKFDSSGKLVWVRDFADFSAASKVIVDAAKNVYVTGYFVEGPAIGKADIFILKWNENGDLTWLKQMGGPGNDLSRSMTLDKEGNILITGTFEQTPDFNLGKSPSILTSVGEADVFITKISTSSDLIWVKQIGGANYDECRTISMDEEGNLYTMGYFGGPVDFDPGEGVFNLVSTFNNGVFIQKLNAAGNFSGAVQLPGRASSIINDKQGNIYMTGFFFNTSDFDPGPDTVNLHAENNTEIFILKLNRATILNIPKTIADSEIFLYPNPTSDKVTINLSNSVKPFLVRISDLNGKVVREQAVQNATKAPINMTGLAKGMYLITVYGKEKVSVFKQILH</sequence>
<dbReference type="InterPro" id="IPR026444">
    <property type="entry name" value="Secre_tail"/>
</dbReference>
<feature type="transmembrane region" description="Helical" evidence="1">
    <location>
        <begin position="12"/>
        <end position="29"/>
    </location>
</feature>
<dbReference type="InterPro" id="IPR011042">
    <property type="entry name" value="6-blade_b-propeller_TolB-like"/>
</dbReference>
<accession>A0A2T2Y9P9</accession>
<dbReference type="NCBIfam" id="TIGR04183">
    <property type="entry name" value="Por_Secre_tail"/>
    <property type="match status" value="1"/>
</dbReference>
<dbReference type="InterPro" id="IPR052918">
    <property type="entry name" value="Motility_Chemotaxis_Reg"/>
</dbReference>
<keyword evidence="1" id="KW-0472">Membrane</keyword>
<protein>
    <recommendedName>
        <fullName evidence="2">Secretion system C-terminal sorting domain-containing protein</fullName>
    </recommendedName>
</protein>
<evidence type="ECO:0000259" key="2">
    <source>
        <dbReference type="Pfam" id="PF18962"/>
    </source>
</evidence>
<dbReference type="Gene3D" id="2.60.40.3080">
    <property type="match status" value="1"/>
</dbReference>
<dbReference type="OrthoDB" id="610424at2"/>
<reference evidence="3 4" key="1">
    <citation type="submission" date="2018-03" db="EMBL/GenBank/DDBJ databases">
        <title>Adhaeribacter sp. HMF7605 Genome sequencing and assembly.</title>
        <authorList>
            <person name="Kang H."/>
            <person name="Kang J."/>
            <person name="Cha I."/>
            <person name="Kim H."/>
            <person name="Joh K."/>
        </authorList>
    </citation>
    <scope>NUCLEOTIDE SEQUENCE [LARGE SCALE GENOMIC DNA]</scope>
    <source>
        <strain evidence="3 4">HMF7605</strain>
    </source>
</reference>
<evidence type="ECO:0000256" key="1">
    <source>
        <dbReference type="SAM" id="Phobius"/>
    </source>
</evidence>
<dbReference type="PROSITE" id="PS51257">
    <property type="entry name" value="PROKAR_LIPOPROTEIN"/>
    <property type="match status" value="1"/>
</dbReference>
<keyword evidence="1" id="KW-0812">Transmembrane</keyword>
<organism evidence="3 4">
    <name type="scientific">Adhaeribacter arboris</name>
    <dbReference type="NCBI Taxonomy" id="2072846"/>
    <lineage>
        <taxon>Bacteria</taxon>
        <taxon>Pseudomonadati</taxon>
        <taxon>Bacteroidota</taxon>
        <taxon>Cytophagia</taxon>
        <taxon>Cytophagales</taxon>
        <taxon>Hymenobacteraceae</taxon>
        <taxon>Adhaeribacter</taxon>
    </lineage>
</organism>
<dbReference type="Gene3D" id="2.120.10.30">
    <property type="entry name" value="TolB, C-terminal domain"/>
    <property type="match status" value="1"/>
</dbReference>
<feature type="domain" description="Secretion system C-terminal sorting" evidence="2">
    <location>
        <begin position="489"/>
        <end position="559"/>
    </location>
</feature>
<keyword evidence="4" id="KW-1185">Reference proteome</keyword>
<keyword evidence="1" id="KW-1133">Transmembrane helix</keyword>